<reference evidence="2 3" key="1">
    <citation type="journal article" date="2023" name="Sci. Data">
        <title>Genome assembly of the Korean intertidal mud-creeper Batillaria attramentaria.</title>
        <authorList>
            <person name="Patra A.K."/>
            <person name="Ho P.T."/>
            <person name="Jun S."/>
            <person name="Lee S.J."/>
            <person name="Kim Y."/>
            <person name="Won Y.J."/>
        </authorList>
    </citation>
    <scope>NUCLEOTIDE SEQUENCE [LARGE SCALE GENOMIC DNA]</scope>
    <source>
        <strain evidence="2">Wonlab-2016</strain>
    </source>
</reference>
<accession>A0ABD0LIF1</accession>
<comment type="caution">
    <text evidence="2">The sequence shown here is derived from an EMBL/GenBank/DDBJ whole genome shotgun (WGS) entry which is preliminary data.</text>
</comment>
<gene>
    <name evidence="2" type="ORF">BaRGS_00009470</name>
</gene>
<dbReference type="Proteomes" id="UP001519460">
    <property type="component" value="Unassembled WGS sequence"/>
</dbReference>
<sequence>MAGTVDCDDTAVTVDSETPGYLPVYTANDMLKPPALLRNPVTAGHTNPVLSRLTGHPKTMHTPRTHKKKLRF</sequence>
<organism evidence="2 3">
    <name type="scientific">Batillaria attramentaria</name>
    <dbReference type="NCBI Taxonomy" id="370345"/>
    <lineage>
        <taxon>Eukaryota</taxon>
        <taxon>Metazoa</taxon>
        <taxon>Spiralia</taxon>
        <taxon>Lophotrochozoa</taxon>
        <taxon>Mollusca</taxon>
        <taxon>Gastropoda</taxon>
        <taxon>Caenogastropoda</taxon>
        <taxon>Sorbeoconcha</taxon>
        <taxon>Cerithioidea</taxon>
        <taxon>Batillariidae</taxon>
        <taxon>Batillaria</taxon>
    </lineage>
</organism>
<feature type="compositionally biased region" description="Basic residues" evidence="1">
    <location>
        <begin position="58"/>
        <end position="72"/>
    </location>
</feature>
<name>A0ABD0LIF1_9CAEN</name>
<proteinExistence type="predicted"/>
<dbReference type="AlphaFoldDB" id="A0ABD0LIF1"/>
<protein>
    <submittedName>
        <fullName evidence="2">Uncharacterized protein</fullName>
    </submittedName>
</protein>
<keyword evidence="3" id="KW-1185">Reference proteome</keyword>
<evidence type="ECO:0000313" key="2">
    <source>
        <dbReference type="EMBL" id="KAK7499210.1"/>
    </source>
</evidence>
<dbReference type="EMBL" id="JACVVK020000045">
    <property type="protein sequence ID" value="KAK7499210.1"/>
    <property type="molecule type" value="Genomic_DNA"/>
</dbReference>
<evidence type="ECO:0000256" key="1">
    <source>
        <dbReference type="SAM" id="MobiDB-lite"/>
    </source>
</evidence>
<evidence type="ECO:0000313" key="3">
    <source>
        <dbReference type="Proteomes" id="UP001519460"/>
    </source>
</evidence>
<feature type="region of interest" description="Disordered" evidence="1">
    <location>
        <begin position="37"/>
        <end position="72"/>
    </location>
</feature>